<dbReference type="EMBL" id="CP108318">
    <property type="protein sequence ID" value="WTW59262.1"/>
    <property type="molecule type" value="Genomic_DNA"/>
</dbReference>
<gene>
    <name evidence="1" type="ORF">OG549_00560</name>
</gene>
<sequence>MTVEGAFGSVGQEDGFGAGTAWVQFDEAGADGGAGAVGVAEVEPAASGVCVDVCHGHPGDDRGSRLGPHLLQFVLCGGKGVGGAGAVFEDRAGTGAAYVEQGADGGRSGSGAGVFQDAQGVGGAGEPGRLVGEVRKCYRGQVPVARLVGGVDGGLPVPLGIGVPVGVEAEPAGPMGEGGCDGVQASSLGEGAAVLRDEFDGGVQVCVDERGDGRAGPASHRVQLTGALLQPAQQFGVEAAAVQGVAEVTGLDAGPVRGEID</sequence>
<reference evidence="1" key="1">
    <citation type="submission" date="2022-10" db="EMBL/GenBank/DDBJ databases">
        <title>The complete genomes of actinobacterial strains from the NBC collection.</title>
        <authorList>
            <person name="Joergensen T.S."/>
            <person name="Alvarez Arevalo M."/>
            <person name="Sterndorff E.B."/>
            <person name="Faurdal D."/>
            <person name="Vuksanovic O."/>
            <person name="Mourched A.-S."/>
            <person name="Charusanti P."/>
            <person name="Shaw S."/>
            <person name="Blin K."/>
            <person name="Weber T."/>
        </authorList>
    </citation>
    <scope>NUCLEOTIDE SEQUENCE</scope>
    <source>
        <strain evidence="1">NBC_00003</strain>
    </source>
</reference>
<accession>A0AAU2UVT0</accession>
<proteinExistence type="predicted"/>
<protein>
    <submittedName>
        <fullName evidence="1">Uncharacterized protein</fullName>
    </submittedName>
</protein>
<name>A0AAU2UVT0_9ACTN</name>
<dbReference type="AlphaFoldDB" id="A0AAU2UVT0"/>
<organism evidence="1">
    <name type="scientific">Streptomyces sp. NBC_00003</name>
    <dbReference type="NCBI Taxonomy" id="2903608"/>
    <lineage>
        <taxon>Bacteria</taxon>
        <taxon>Bacillati</taxon>
        <taxon>Actinomycetota</taxon>
        <taxon>Actinomycetes</taxon>
        <taxon>Kitasatosporales</taxon>
        <taxon>Streptomycetaceae</taxon>
        <taxon>Streptomyces</taxon>
    </lineage>
</organism>
<evidence type="ECO:0000313" key="1">
    <source>
        <dbReference type="EMBL" id="WTW59262.1"/>
    </source>
</evidence>